<evidence type="ECO:0000313" key="1">
    <source>
        <dbReference type="EMBL" id="KAH7838875.1"/>
    </source>
</evidence>
<sequence>MHCLFECPNVCFCSVEVSGRGKLHSLRPSGRGQNELLANSLSANPGSKKEGGGNGLSNDASEGGNALKAPRQNHKSDNQDGNQLIRSKHPTVNGNRVRDADAPSPAIRDSSNPATNVVKEAKVLKHLADRLKNSGSSAESTGLYFQAALKFLHGASLLESSNGESAKQSDMIQSMQMYSSTAKLCEFCAHEYEKSKDMAAVALAYKCTEVAYMRMVEELMRFARAALTAKLILLKQQAGGLKIEAQGLLKNQAGSVTDYFADANRIHKAASITIAGYSVVFLVWFAVEGIREDKKKADLPDLSHLNTQIEAFTKQISGVNKELQKLKELLEAQRRTNEAIVARR</sequence>
<name>A0ACB7XEC7_9ERIC</name>
<accession>A0ACB7XEC7</accession>
<gene>
    <name evidence="1" type="ORF">Vadar_032159</name>
</gene>
<evidence type="ECO:0000313" key="2">
    <source>
        <dbReference type="Proteomes" id="UP000828048"/>
    </source>
</evidence>
<dbReference type="EMBL" id="CM037156">
    <property type="protein sequence ID" value="KAH7838875.1"/>
    <property type="molecule type" value="Genomic_DNA"/>
</dbReference>
<dbReference type="Proteomes" id="UP000828048">
    <property type="component" value="Chromosome 6"/>
</dbReference>
<organism evidence="1 2">
    <name type="scientific">Vaccinium darrowii</name>
    <dbReference type="NCBI Taxonomy" id="229202"/>
    <lineage>
        <taxon>Eukaryota</taxon>
        <taxon>Viridiplantae</taxon>
        <taxon>Streptophyta</taxon>
        <taxon>Embryophyta</taxon>
        <taxon>Tracheophyta</taxon>
        <taxon>Spermatophyta</taxon>
        <taxon>Magnoliopsida</taxon>
        <taxon>eudicotyledons</taxon>
        <taxon>Gunneridae</taxon>
        <taxon>Pentapetalae</taxon>
        <taxon>asterids</taxon>
        <taxon>Ericales</taxon>
        <taxon>Ericaceae</taxon>
        <taxon>Vaccinioideae</taxon>
        <taxon>Vaccinieae</taxon>
        <taxon>Vaccinium</taxon>
    </lineage>
</organism>
<keyword evidence="2" id="KW-1185">Reference proteome</keyword>
<reference evidence="1 2" key="1">
    <citation type="journal article" date="2021" name="Hortic Res">
        <title>High-quality reference genome and annotation aids understanding of berry development for evergreen blueberry (Vaccinium darrowii).</title>
        <authorList>
            <person name="Yu J."/>
            <person name="Hulse-Kemp A.M."/>
            <person name="Babiker E."/>
            <person name="Staton M."/>
        </authorList>
    </citation>
    <scope>NUCLEOTIDE SEQUENCE [LARGE SCALE GENOMIC DNA]</scope>
    <source>
        <strain evidence="2">cv. NJ 8807/NJ 8810</strain>
        <tissue evidence="1">Young leaf</tissue>
    </source>
</reference>
<protein>
    <submittedName>
        <fullName evidence="1">Uncharacterized protein</fullName>
    </submittedName>
</protein>
<comment type="caution">
    <text evidence="1">The sequence shown here is derived from an EMBL/GenBank/DDBJ whole genome shotgun (WGS) entry which is preliminary data.</text>
</comment>
<proteinExistence type="predicted"/>